<organism evidence="1 2">
    <name type="scientific">Entomophthora muscae</name>
    <dbReference type="NCBI Taxonomy" id="34485"/>
    <lineage>
        <taxon>Eukaryota</taxon>
        <taxon>Fungi</taxon>
        <taxon>Fungi incertae sedis</taxon>
        <taxon>Zoopagomycota</taxon>
        <taxon>Entomophthoromycotina</taxon>
        <taxon>Entomophthoromycetes</taxon>
        <taxon>Entomophthorales</taxon>
        <taxon>Entomophthoraceae</taxon>
        <taxon>Entomophthora</taxon>
    </lineage>
</organism>
<dbReference type="Proteomes" id="UP001165960">
    <property type="component" value="Unassembled WGS sequence"/>
</dbReference>
<evidence type="ECO:0000313" key="1">
    <source>
        <dbReference type="EMBL" id="KAJ9049508.1"/>
    </source>
</evidence>
<sequence length="102" mass="11473">MDIHDQAPDSTNFNATGPHLDLYNRLPTCIRPQLDMSICNNIQKVFLDVRIVNLLPLKTWAQGRDSNPEPKFLQAAGPMDREPAHLRFSKIKPPQAEAPAKS</sequence>
<protein>
    <submittedName>
        <fullName evidence="1">Uncharacterized protein</fullName>
    </submittedName>
</protein>
<name>A0ACC2RHK3_9FUNG</name>
<accession>A0ACC2RHK3</accession>
<proteinExistence type="predicted"/>
<keyword evidence="2" id="KW-1185">Reference proteome</keyword>
<comment type="caution">
    <text evidence="1">The sequence shown here is derived from an EMBL/GenBank/DDBJ whole genome shotgun (WGS) entry which is preliminary data.</text>
</comment>
<evidence type="ECO:0000313" key="2">
    <source>
        <dbReference type="Proteomes" id="UP001165960"/>
    </source>
</evidence>
<gene>
    <name evidence="1" type="ORF">DSO57_1023636</name>
</gene>
<dbReference type="EMBL" id="QTSX02007224">
    <property type="protein sequence ID" value="KAJ9049508.1"/>
    <property type="molecule type" value="Genomic_DNA"/>
</dbReference>
<reference evidence="1" key="1">
    <citation type="submission" date="2022-04" db="EMBL/GenBank/DDBJ databases">
        <title>Genome of the entomopathogenic fungus Entomophthora muscae.</title>
        <authorList>
            <person name="Elya C."/>
            <person name="Lovett B.R."/>
            <person name="Lee E."/>
            <person name="Macias A.M."/>
            <person name="Hajek A.E."/>
            <person name="De Bivort B.L."/>
            <person name="Kasson M.T."/>
            <person name="De Fine Licht H.H."/>
            <person name="Stajich J.E."/>
        </authorList>
    </citation>
    <scope>NUCLEOTIDE SEQUENCE</scope>
    <source>
        <strain evidence="1">Berkeley</strain>
    </source>
</reference>